<dbReference type="Gene3D" id="2.60.40.1080">
    <property type="match status" value="2"/>
</dbReference>
<sequence length="1931" mass="199939">MIRKSVTAVVTTAYLLSLTLPAWAEPGGLYYKKNFYSWDYIDDNSNKSAFKTTLSKAKKDSSAIFVNEAGDLYIEGNRYKTNFNWDKNGKELANASKYPLANAYKDMETSDTFYPGFTDAYATDENTVVVELNHKLSSVTRSNFSTAEGLRITDVKLSSSKDSVTLTTEKQEAGKSYSLRYMGKETYLYFTGSGTEVPPDDPQTPTNPLKLVLKNPVFLTPNTTMNICEDVDSGAQLEVSSSDPKTVAVKKDGTKVNVTALASGSATISVTAFKASYSPVTVTSKVTVATVIPDVSTVELGTVPASASKTLDLGSTTNNVLQVAAYPRDTNKNIIPGKTAVWASSNPSVATVTANADTSAGTSTSGTSTSSSTTNVPTATVTAVAAGTAVITATVDGKTTTQGITVTVTGQTKPAAVASITKSDTTTGEFTFTTDKVVQLSDLQGKITATPDSSSSPSPVAVTVSATGTDGKSWKGTIPGVTSGTTYTIGAASPLTITATSKTVKWDNTAKITANPTPVTVAANGTTDIALTTVKIASPTTTVAGVTYAAQSSDTTKATVSISGSKLTVTGVAESATPVNVTVSGSKTGETITPITIPVTVTKAVLKPSTAPKAEDIVVTNNAAGADTIEIKNVPQNAVVSVYDAASGGNSLGRTNQNAAAGSVYITVSAGLNVSSIYVTITESGKDESTRTSVPVPEATGQSKPPKADDITVINNAVSADKVVVDNVPAGATVKIFDSATSDTPIGTGTNSSSTSPSSVDVIINGGFASNVSTIYVCLTELNKTDSVRVSKSVPGLSAAPQQSDITVNNAPNSEQDSVTVKNVPANANVFVYDSPTGGTLLGKAGPTSSMGTVTVLISYGSSVVRFDDALTSVFVSIAEGTKPESTRTQQNIPPVSKAPNGYSPSVNIVASKNSGTADTVTLTNLTNVPVGVRVNVYDSATNGNRIAYGDTTNNSSLTIQVAQGIKTQAVYVTFTESNKAESARVPVDVTTTGYVVSRATITSVSNGQDRIDVSQIKSSSTTYEYVLNGMLLQVYDAPLGGTRIGYYRQSTDATASFTVNKILVPTVYITLTPSGSTEEGLRTAVNLPGVSAAPTTVRVKNIAQPSADTVIVESVPNNATVKVYKNREDNAELNYKKNTSGDTGTITVDSMELGSLSNVYVSITEEGKRESPRVSASVPSLAPIVEKIIVANVRSGTDTVTVSNVPPGATVRVYDDSTQPAVIGTGTANISGVATVAITNGFVKSDSSNINKIKVTAQDTIRSESEATEVNVPSVPPDPNEITMDMVATTVKVNNVPARATVKVYKDAQLTQLFGTPVPNNKDYSDAVVVGPDTLDSASVYVTVTETGGRLESTPAPKQTPSTAPSVNNIVVTNNANGNDTALVKSVPPNADVKIYLTETGGTVLASAHNYGTVASDLTIPITNGFDNGINTIYVTITEQGKLESSPRTKKTFATARLTSVKFDEGTQIKDNEIDPDDKIIITFSDEILPSSVNGALSKGGSVYGDLYELIKSVGLFKSGTTDWPSSTATLLESDPLATNSKLELSADGKAITITPGGTSDGDEPKSFSSFTVNSGLKDKLGNSILTPYTVTPTSTSRFSFDGVSPTMTVSYAVGSSSYSTTPVVKSGTDLIIKTTPSEPLSDKPNITITGANQLSSVPMDVSSSDYSYTYHVGAGDGTATISFSGTDKAGNPIVSPTTGNIFIVDNTAPTFTAATTQTSASAIISSGSISIKIACASQQYGNTLGAYGNSLKVSVSKPAENHQADSLTVNMDQASGTLKITLADNDSDSVAISANDAANIVNAINGRNLGFTATLTNGSGNFTEATTDPIPFTGGKDSILLTLTETNNMDSNSLVTGDLTSFIFSSNSTTSTVEGAAAWGLNNKSILLTLNKSTIQLKGAKIYIDASHLLKDAAGNATTIDVGHPVTIN</sequence>
<feature type="chain" id="PRO_5026290232" description="BIG2 domain-containing protein" evidence="3">
    <location>
        <begin position="25"/>
        <end position="1931"/>
    </location>
</feature>
<gene>
    <name evidence="5" type="ORF">GJ688_13035</name>
</gene>
<evidence type="ECO:0000313" key="6">
    <source>
        <dbReference type="Proteomes" id="UP000430670"/>
    </source>
</evidence>
<dbReference type="Proteomes" id="UP000430670">
    <property type="component" value="Unassembled WGS sequence"/>
</dbReference>
<feature type="domain" description="BIG2" evidence="4">
    <location>
        <begin position="305"/>
        <end position="405"/>
    </location>
</feature>
<dbReference type="RefSeq" id="WP_155476995.1">
    <property type="nucleotide sequence ID" value="NZ_WNKU01000016.1"/>
</dbReference>
<evidence type="ECO:0000259" key="4">
    <source>
        <dbReference type="SMART" id="SM00635"/>
    </source>
</evidence>
<evidence type="ECO:0000256" key="1">
    <source>
        <dbReference type="ARBA" id="ARBA00022729"/>
    </source>
</evidence>
<dbReference type="Gene3D" id="2.60.40.1220">
    <property type="match status" value="1"/>
</dbReference>
<comment type="caution">
    <text evidence="5">The sequence shown here is derived from an EMBL/GenBank/DDBJ whole genome shotgun (WGS) entry which is preliminary data.</text>
</comment>
<evidence type="ECO:0000256" key="3">
    <source>
        <dbReference type="SAM" id="SignalP"/>
    </source>
</evidence>
<dbReference type="InterPro" id="IPR014755">
    <property type="entry name" value="Cu-Rt/internalin_Ig-like"/>
</dbReference>
<evidence type="ECO:0000256" key="2">
    <source>
        <dbReference type="SAM" id="MobiDB-lite"/>
    </source>
</evidence>
<feature type="domain" description="BIG2" evidence="4">
    <location>
        <begin position="205"/>
        <end position="282"/>
    </location>
</feature>
<name>A0A6I3SLS0_HELMO</name>
<feature type="region of interest" description="Disordered" evidence="2">
    <location>
        <begin position="684"/>
        <end position="708"/>
    </location>
</feature>
<feature type="signal peptide" evidence="3">
    <location>
        <begin position="1"/>
        <end position="24"/>
    </location>
</feature>
<proteinExistence type="predicted"/>
<reference evidence="5 6" key="1">
    <citation type="submission" date="2019-11" db="EMBL/GenBank/DDBJ databases">
        <title>Whole-genome sequence of a the green, strictly anaerobic photosynthetic bacterium Heliobacillus mobilis DSM 6151.</title>
        <authorList>
            <person name="Kyndt J.A."/>
            <person name="Meyer T.E."/>
        </authorList>
    </citation>
    <scope>NUCLEOTIDE SEQUENCE [LARGE SCALE GENOMIC DNA]</scope>
    <source>
        <strain evidence="5 6">DSM 6151</strain>
    </source>
</reference>
<dbReference type="EMBL" id="WNKU01000016">
    <property type="protein sequence ID" value="MTV49898.1"/>
    <property type="molecule type" value="Genomic_DNA"/>
</dbReference>
<accession>A0A6I3SLS0</accession>
<keyword evidence="1 3" id="KW-0732">Signal</keyword>
<feature type="region of interest" description="Disordered" evidence="2">
    <location>
        <begin position="1349"/>
        <end position="1368"/>
    </location>
</feature>
<dbReference type="InterPro" id="IPR003343">
    <property type="entry name" value="Big_2"/>
</dbReference>
<evidence type="ECO:0000313" key="5">
    <source>
        <dbReference type="EMBL" id="MTV49898.1"/>
    </source>
</evidence>
<dbReference type="OrthoDB" id="900053at2"/>
<organism evidence="5 6">
    <name type="scientific">Heliobacterium mobile</name>
    <name type="common">Heliobacillus mobilis</name>
    <dbReference type="NCBI Taxonomy" id="28064"/>
    <lineage>
        <taxon>Bacteria</taxon>
        <taxon>Bacillati</taxon>
        <taxon>Bacillota</taxon>
        <taxon>Clostridia</taxon>
        <taxon>Eubacteriales</taxon>
        <taxon>Heliobacteriaceae</taxon>
        <taxon>Heliobacterium</taxon>
    </lineage>
</organism>
<protein>
    <recommendedName>
        <fullName evidence="4">BIG2 domain-containing protein</fullName>
    </recommendedName>
</protein>
<dbReference type="SMART" id="SM00635">
    <property type="entry name" value="BID_2"/>
    <property type="match status" value="2"/>
</dbReference>
<feature type="compositionally biased region" description="Polar residues" evidence="2">
    <location>
        <begin position="1357"/>
        <end position="1367"/>
    </location>
</feature>
<keyword evidence="6" id="KW-1185">Reference proteome</keyword>